<name>A0ACB9H9V4_CICIN</name>
<keyword evidence="2" id="KW-1185">Reference proteome</keyword>
<evidence type="ECO:0000313" key="2">
    <source>
        <dbReference type="Proteomes" id="UP001055811"/>
    </source>
</evidence>
<organism evidence="1 2">
    <name type="scientific">Cichorium intybus</name>
    <name type="common">Chicory</name>
    <dbReference type="NCBI Taxonomy" id="13427"/>
    <lineage>
        <taxon>Eukaryota</taxon>
        <taxon>Viridiplantae</taxon>
        <taxon>Streptophyta</taxon>
        <taxon>Embryophyta</taxon>
        <taxon>Tracheophyta</taxon>
        <taxon>Spermatophyta</taxon>
        <taxon>Magnoliopsida</taxon>
        <taxon>eudicotyledons</taxon>
        <taxon>Gunneridae</taxon>
        <taxon>Pentapetalae</taxon>
        <taxon>asterids</taxon>
        <taxon>campanulids</taxon>
        <taxon>Asterales</taxon>
        <taxon>Asteraceae</taxon>
        <taxon>Cichorioideae</taxon>
        <taxon>Cichorieae</taxon>
        <taxon>Cichoriinae</taxon>
        <taxon>Cichorium</taxon>
    </lineage>
</organism>
<sequence length="305" mass="33617">MVCDNFRPQPSNKQVSLLPTTRIRAASIVGIQPSFMVHRCFYIWLRSPPCVEEGVLVVTVIQNKENVVEIDDTNVSISPTVAEDLVSLPPQVKEVTSLSPNWRSGTALDGHGTVAEYDVLEIGESSKKKDLDENQILTHKGSSSPDQENETAPVALCDFVDALPSPQVEEGTSSSPNWIFGLALGGHRTNLIRDSVISIDEILGSCSLAGRVRKHAAMEWYVYGEKETEAHSDTDHHETEQRNAICKGPLPFSHVLDDSEVGKEPKQNVIKSVLHKGRLMKDYLMKRLPGSEALLIVLIITNLAF</sequence>
<reference evidence="2" key="1">
    <citation type="journal article" date="2022" name="Mol. Ecol. Resour.">
        <title>The genomes of chicory, endive, great burdock and yacon provide insights into Asteraceae palaeo-polyploidization history and plant inulin production.</title>
        <authorList>
            <person name="Fan W."/>
            <person name="Wang S."/>
            <person name="Wang H."/>
            <person name="Wang A."/>
            <person name="Jiang F."/>
            <person name="Liu H."/>
            <person name="Zhao H."/>
            <person name="Xu D."/>
            <person name="Zhang Y."/>
        </authorList>
    </citation>
    <scope>NUCLEOTIDE SEQUENCE [LARGE SCALE GENOMIC DNA]</scope>
    <source>
        <strain evidence="2">cv. Punajuju</strain>
    </source>
</reference>
<dbReference type="Proteomes" id="UP001055811">
    <property type="component" value="Linkage Group LG01"/>
</dbReference>
<dbReference type="EMBL" id="CM042009">
    <property type="protein sequence ID" value="KAI3792525.1"/>
    <property type="molecule type" value="Genomic_DNA"/>
</dbReference>
<accession>A0ACB9H9V4</accession>
<gene>
    <name evidence="1" type="ORF">L2E82_06407</name>
</gene>
<reference evidence="1 2" key="2">
    <citation type="journal article" date="2022" name="Mol. Ecol. Resour.">
        <title>The genomes of chicory, endive, great burdock and yacon provide insights into Asteraceae paleo-polyploidization history and plant inulin production.</title>
        <authorList>
            <person name="Fan W."/>
            <person name="Wang S."/>
            <person name="Wang H."/>
            <person name="Wang A."/>
            <person name="Jiang F."/>
            <person name="Liu H."/>
            <person name="Zhao H."/>
            <person name="Xu D."/>
            <person name="Zhang Y."/>
        </authorList>
    </citation>
    <scope>NUCLEOTIDE SEQUENCE [LARGE SCALE GENOMIC DNA]</scope>
    <source>
        <strain evidence="2">cv. Punajuju</strain>
        <tissue evidence="1">Leaves</tissue>
    </source>
</reference>
<evidence type="ECO:0000313" key="1">
    <source>
        <dbReference type="EMBL" id="KAI3792525.1"/>
    </source>
</evidence>
<comment type="caution">
    <text evidence="1">The sequence shown here is derived from an EMBL/GenBank/DDBJ whole genome shotgun (WGS) entry which is preliminary data.</text>
</comment>
<protein>
    <submittedName>
        <fullName evidence="1">Uncharacterized protein</fullName>
    </submittedName>
</protein>
<proteinExistence type="predicted"/>